<evidence type="ECO:0000256" key="9">
    <source>
        <dbReference type="HAMAP-Rule" id="MF_00161"/>
    </source>
</evidence>
<evidence type="ECO:0000256" key="5">
    <source>
        <dbReference type="ARBA" id="ARBA00022750"/>
    </source>
</evidence>
<keyword evidence="8 9" id="KW-0472">Membrane</keyword>
<comment type="caution">
    <text evidence="12">The sequence shown here is derived from an EMBL/GenBank/DDBJ whole genome shotgun (WGS) entry which is preliminary data.</text>
</comment>
<protein>
    <recommendedName>
        <fullName evidence="9">Lipoprotein signal peptidase</fullName>
        <ecNumber evidence="9">3.4.23.36</ecNumber>
    </recommendedName>
    <alternativeName>
        <fullName evidence="9">Prolipoprotein signal peptidase</fullName>
    </alternativeName>
    <alternativeName>
        <fullName evidence="9">Signal peptidase II</fullName>
        <shortName evidence="9">SPase II</shortName>
    </alternativeName>
</protein>
<accession>A0AA43UBP1</accession>
<dbReference type="Pfam" id="PF01252">
    <property type="entry name" value="Peptidase_A8"/>
    <property type="match status" value="1"/>
</dbReference>
<dbReference type="HAMAP" id="MF_00161">
    <property type="entry name" value="LspA"/>
    <property type="match status" value="1"/>
</dbReference>
<dbReference type="PANTHER" id="PTHR33695">
    <property type="entry name" value="LIPOPROTEIN SIGNAL PEPTIDASE"/>
    <property type="match status" value="1"/>
</dbReference>
<dbReference type="GO" id="GO:0005886">
    <property type="term" value="C:plasma membrane"/>
    <property type="evidence" value="ECO:0007669"/>
    <property type="project" value="UniProtKB-SubCell"/>
</dbReference>
<comment type="pathway">
    <text evidence="9">Protein modification; lipoprotein biosynthesis (signal peptide cleavage).</text>
</comment>
<feature type="active site" evidence="9">
    <location>
        <position position="110"/>
    </location>
</feature>
<feature type="active site" evidence="9">
    <location>
        <position position="126"/>
    </location>
</feature>
<evidence type="ECO:0000256" key="7">
    <source>
        <dbReference type="ARBA" id="ARBA00022989"/>
    </source>
</evidence>
<dbReference type="EMBL" id="JAUNQW010000001">
    <property type="protein sequence ID" value="MDO5456802.1"/>
    <property type="molecule type" value="Genomic_DNA"/>
</dbReference>
<comment type="caution">
    <text evidence="9">Lacks conserved residue(s) required for the propagation of feature annotation.</text>
</comment>
<evidence type="ECO:0000256" key="3">
    <source>
        <dbReference type="ARBA" id="ARBA00022670"/>
    </source>
</evidence>
<feature type="transmembrane region" description="Helical" evidence="9">
    <location>
        <begin position="120"/>
        <end position="143"/>
    </location>
</feature>
<dbReference type="PANTHER" id="PTHR33695:SF1">
    <property type="entry name" value="LIPOPROTEIN SIGNAL PEPTIDASE"/>
    <property type="match status" value="1"/>
</dbReference>
<comment type="subcellular location">
    <subcellularLocation>
        <location evidence="9">Cell membrane</location>
        <topology evidence="9">Multi-pass membrane protein</topology>
    </subcellularLocation>
</comment>
<evidence type="ECO:0000313" key="13">
    <source>
        <dbReference type="Proteomes" id="UP001171751"/>
    </source>
</evidence>
<sequence length="153" mass="17626">MKYYLLSFIIVIVDQLSKYLTTAYIELGEQVEGLPGLLSITHIHNTGAAWSILEGQMWFFYIVTVIVALMIIYYMQQTKNQPLLQTGLAFILGGAVGNFIDRLLHQYVIDMIQLDFIDFPIFNIADMALTVGVILLFIQYIFFDREEKESKEN</sequence>
<proteinExistence type="inferred from homology"/>
<evidence type="ECO:0000256" key="10">
    <source>
        <dbReference type="RuleBase" id="RU000594"/>
    </source>
</evidence>
<keyword evidence="5 9" id="KW-0064">Aspartyl protease</keyword>
<comment type="function">
    <text evidence="9 10">This protein specifically catalyzes the removal of signal peptides from prolipoproteins.</text>
</comment>
<evidence type="ECO:0000256" key="8">
    <source>
        <dbReference type="ARBA" id="ARBA00023136"/>
    </source>
</evidence>
<reference evidence="12" key="1">
    <citation type="submission" date="2023-07" db="EMBL/GenBank/DDBJ databases">
        <title>Between Cages and Wild: Unraveling the Impact of Captivity on Animal Microbiomes and Antimicrobial Resistance.</title>
        <authorList>
            <person name="Schmartz G.P."/>
            <person name="Rehner J."/>
            <person name="Schuff M.J."/>
            <person name="Becker S.L."/>
            <person name="Kravczyk M."/>
            <person name="Gurevich A."/>
            <person name="Francke R."/>
            <person name="Mueller R."/>
            <person name="Keller V."/>
            <person name="Keller A."/>
        </authorList>
    </citation>
    <scope>NUCLEOTIDE SEQUENCE</scope>
    <source>
        <strain evidence="12">S39M_St_73</strain>
    </source>
</reference>
<organism evidence="12 13">
    <name type="scientific">Atopococcus tabaci</name>
    <dbReference type="NCBI Taxonomy" id="269774"/>
    <lineage>
        <taxon>Bacteria</taxon>
        <taxon>Bacillati</taxon>
        <taxon>Bacillota</taxon>
        <taxon>Bacilli</taxon>
        <taxon>Lactobacillales</taxon>
        <taxon>Carnobacteriaceae</taxon>
        <taxon>Atopococcus</taxon>
    </lineage>
</organism>
<name>A0AA43UBP1_9LACT</name>
<keyword evidence="7 9" id="KW-1133">Transmembrane helix</keyword>
<evidence type="ECO:0000256" key="4">
    <source>
        <dbReference type="ARBA" id="ARBA00022692"/>
    </source>
</evidence>
<evidence type="ECO:0000256" key="11">
    <source>
        <dbReference type="RuleBase" id="RU004181"/>
    </source>
</evidence>
<keyword evidence="4 9" id="KW-0812">Transmembrane</keyword>
<evidence type="ECO:0000256" key="1">
    <source>
        <dbReference type="ARBA" id="ARBA00006139"/>
    </source>
</evidence>
<comment type="similarity">
    <text evidence="1 9 11">Belongs to the peptidase A8 family.</text>
</comment>
<evidence type="ECO:0000313" key="12">
    <source>
        <dbReference type="EMBL" id="MDO5456802.1"/>
    </source>
</evidence>
<dbReference type="GO" id="GO:0006508">
    <property type="term" value="P:proteolysis"/>
    <property type="evidence" value="ECO:0007669"/>
    <property type="project" value="UniProtKB-KW"/>
</dbReference>
<dbReference type="Proteomes" id="UP001171751">
    <property type="component" value="Unassembled WGS sequence"/>
</dbReference>
<evidence type="ECO:0000256" key="2">
    <source>
        <dbReference type="ARBA" id="ARBA00022475"/>
    </source>
</evidence>
<dbReference type="PROSITE" id="PS00855">
    <property type="entry name" value="SPASE_II"/>
    <property type="match status" value="1"/>
</dbReference>
<dbReference type="PRINTS" id="PR00781">
    <property type="entry name" value="LIPOSIGPTASE"/>
</dbReference>
<keyword evidence="3 9" id="KW-0645">Protease</keyword>
<feature type="transmembrane region" description="Helical" evidence="9">
    <location>
        <begin position="82"/>
        <end position="100"/>
    </location>
</feature>
<keyword evidence="13" id="KW-1185">Reference proteome</keyword>
<feature type="transmembrane region" description="Helical" evidence="9">
    <location>
        <begin position="58"/>
        <end position="75"/>
    </location>
</feature>
<dbReference type="EC" id="3.4.23.36" evidence="9"/>
<dbReference type="GO" id="GO:0004190">
    <property type="term" value="F:aspartic-type endopeptidase activity"/>
    <property type="evidence" value="ECO:0007669"/>
    <property type="project" value="UniProtKB-UniRule"/>
</dbReference>
<keyword evidence="2 9" id="KW-1003">Cell membrane</keyword>
<keyword evidence="6 9" id="KW-0378">Hydrolase</keyword>
<dbReference type="InterPro" id="IPR001872">
    <property type="entry name" value="Peptidase_A8"/>
</dbReference>
<comment type="catalytic activity">
    <reaction evidence="9 10">
        <text>Release of signal peptides from bacterial membrane prolipoproteins. Hydrolyzes -Xaa-Yaa-Zaa-|-(S,diacylglyceryl)Cys-, in which Xaa is hydrophobic (preferably Leu), and Yaa (Ala or Ser) and Zaa (Gly or Ala) have small, neutral side chains.</text>
        <dbReference type="EC" id="3.4.23.36"/>
    </reaction>
</comment>
<dbReference type="AlphaFoldDB" id="A0AA43UBP1"/>
<dbReference type="NCBIfam" id="TIGR00077">
    <property type="entry name" value="lspA"/>
    <property type="match status" value="1"/>
</dbReference>
<gene>
    <name evidence="9 12" type="primary">lspA</name>
    <name evidence="12" type="ORF">Q4F26_00515</name>
</gene>
<evidence type="ECO:0000256" key="6">
    <source>
        <dbReference type="ARBA" id="ARBA00022801"/>
    </source>
</evidence>